<dbReference type="Proteomes" id="UP001157911">
    <property type="component" value="Unassembled WGS sequence"/>
</dbReference>
<evidence type="ECO:0000313" key="7">
    <source>
        <dbReference type="EMBL" id="SMP07168.1"/>
    </source>
</evidence>
<feature type="transmembrane region" description="Helical" evidence="6">
    <location>
        <begin position="95"/>
        <end position="116"/>
    </location>
</feature>
<keyword evidence="8" id="KW-1185">Reference proteome</keyword>
<feature type="transmembrane region" description="Helical" evidence="6">
    <location>
        <begin position="56"/>
        <end position="75"/>
    </location>
</feature>
<organism evidence="7 8">
    <name type="scientific">Desulfurobacterium pacificum</name>
    <dbReference type="NCBI Taxonomy" id="240166"/>
    <lineage>
        <taxon>Bacteria</taxon>
        <taxon>Pseudomonadati</taxon>
        <taxon>Aquificota</taxon>
        <taxon>Aquificia</taxon>
        <taxon>Desulfurobacteriales</taxon>
        <taxon>Desulfurobacteriaceae</taxon>
        <taxon>Desulfurobacterium</taxon>
    </lineage>
</organism>
<dbReference type="PANTHER" id="PTHR33529:SF6">
    <property type="entry name" value="YJGP_YJGQ FAMILY PERMEASE"/>
    <property type="match status" value="1"/>
</dbReference>
<keyword evidence="2" id="KW-1003">Cell membrane</keyword>
<comment type="caution">
    <text evidence="7">The sequence shown here is derived from an EMBL/GenBank/DDBJ whole genome shotgun (WGS) entry which is preliminary data.</text>
</comment>
<proteinExistence type="predicted"/>
<evidence type="ECO:0000256" key="5">
    <source>
        <dbReference type="ARBA" id="ARBA00023136"/>
    </source>
</evidence>
<evidence type="ECO:0000313" key="8">
    <source>
        <dbReference type="Proteomes" id="UP001157911"/>
    </source>
</evidence>
<dbReference type="PANTHER" id="PTHR33529">
    <property type="entry name" value="SLR0882 PROTEIN-RELATED"/>
    <property type="match status" value="1"/>
</dbReference>
<evidence type="ECO:0000256" key="1">
    <source>
        <dbReference type="ARBA" id="ARBA00004651"/>
    </source>
</evidence>
<reference evidence="7 8" key="1">
    <citation type="submission" date="2017-05" db="EMBL/GenBank/DDBJ databases">
        <authorList>
            <person name="Varghese N."/>
            <person name="Submissions S."/>
        </authorList>
    </citation>
    <scope>NUCLEOTIDE SEQUENCE [LARGE SCALE GENOMIC DNA]</scope>
    <source>
        <strain evidence="7 8">DSM 15522</strain>
    </source>
</reference>
<protein>
    <submittedName>
        <fullName evidence="7">Lipopolysaccharide export system permease protein</fullName>
    </submittedName>
</protein>
<dbReference type="EMBL" id="FXUB01000001">
    <property type="protein sequence ID" value="SMP07168.1"/>
    <property type="molecule type" value="Genomic_DNA"/>
</dbReference>
<evidence type="ECO:0000256" key="4">
    <source>
        <dbReference type="ARBA" id="ARBA00022989"/>
    </source>
</evidence>
<feature type="transmembrane region" description="Helical" evidence="6">
    <location>
        <begin position="16"/>
        <end position="35"/>
    </location>
</feature>
<evidence type="ECO:0000256" key="3">
    <source>
        <dbReference type="ARBA" id="ARBA00022692"/>
    </source>
</evidence>
<comment type="subcellular location">
    <subcellularLocation>
        <location evidence="1">Cell membrane</location>
        <topology evidence="1">Multi-pass membrane protein</topology>
    </subcellularLocation>
</comment>
<dbReference type="RefSeq" id="WP_283399955.1">
    <property type="nucleotide sequence ID" value="NZ_FXUB01000001.1"/>
</dbReference>
<dbReference type="Pfam" id="PF03739">
    <property type="entry name" value="LptF_LptG"/>
    <property type="match status" value="1"/>
</dbReference>
<feature type="transmembrane region" description="Helical" evidence="6">
    <location>
        <begin position="274"/>
        <end position="294"/>
    </location>
</feature>
<keyword evidence="5 6" id="KW-0472">Membrane</keyword>
<feature type="transmembrane region" description="Helical" evidence="6">
    <location>
        <begin position="300"/>
        <end position="321"/>
    </location>
</feature>
<sequence length="355" mass="40128">MVKVLDRYVFTETFKYFVLSLLTFLVLFVIIDFVSNVDTFSKVGLKEGLTYVFARVPLYASRIVPIAMLVSTMVTLSTFSSTSELIAVKSLGISIYRFSVPILVLSVMVSLFSLFLQEFAIPKSMKLAKDIECKLKVNSKVKIHATLSSVWFKDNDKFVYMESFNPYTKEAERISIFVLPKTFEPKKRIDALKGKNVKEKEWILEDCIVRDLKKMTFKKVKEKTLSLGVGVKEIKYSQPEPETMELLKLYVVAKQMAKLGYNVSNMLVDLYSRLSLSLLPIVVAVIGIPLGMYNPRNKRGYTVVIAALLIVSMWITISFFLSLGKSGVLPPFYAAFAPVLLFFSVGLILLARAET</sequence>
<gene>
    <name evidence="7" type="ORF">SAMN06265339_0449</name>
</gene>
<keyword evidence="3 6" id="KW-0812">Transmembrane</keyword>
<keyword evidence="4 6" id="KW-1133">Transmembrane helix</keyword>
<name>A0ABY1NDU9_9BACT</name>
<evidence type="ECO:0000256" key="6">
    <source>
        <dbReference type="SAM" id="Phobius"/>
    </source>
</evidence>
<accession>A0ABY1NDU9</accession>
<evidence type="ECO:0000256" key="2">
    <source>
        <dbReference type="ARBA" id="ARBA00022475"/>
    </source>
</evidence>
<feature type="transmembrane region" description="Helical" evidence="6">
    <location>
        <begin position="333"/>
        <end position="353"/>
    </location>
</feature>
<dbReference type="InterPro" id="IPR005495">
    <property type="entry name" value="LptG/LptF_permease"/>
</dbReference>